<gene>
    <name evidence="1" type="ORF">BSTOLATCC_MIC18640</name>
</gene>
<keyword evidence="2" id="KW-1185">Reference proteome</keyword>
<protein>
    <submittedName>
        <fullName evidence="1">Uncharacterized protein</fullName>
    </submittedName>
</protein>
<organism evidence="1 2">
    <name type="scientific">Blepharisma stoltei</name>
    <dbReference type="NCBI Taxonomy" id="1481888"/>
    <lineage>
        <taxon>Eukaryota</taxon>
        <taxon>Sar</taxon>
        <taxon>Alveolata</taxon>
        <taxon>Ciliophora</taxon>
        <taxon>Postciliodesmatophora</taxon>
        <taxon>Heterotrichea</taxon>
        <taxon>Heterotrichida</taxon>
        <taxon>Blepharismidae</taxon>
        <taxon>Blepharisma</taxon>
    </lineage>
</organism>
<sequence>MDRLIKLREFLESDYDWSEIQEEDRENGIIKGKIENKEVLCSFLDPNASVSADIKVDYVAIPYEQSFILYKLEKWPL</sequence>
<dbReference type="Proteomes" id="UP001162131">
    <property type="component" value="Unassembled WGS sequence"/>
</dbReference>
<name>A0AAU9ITP1_9CILI</name>
<evidence type="ECO:0000313" key="2">
    <source>
        <dbReference type="Proteomes" id="UP001162131"/>
    </source>
</evidence>
<accession>A0AAU9ITP1</accession>
<evidence type="ECO:0000313" key="1">
    <source>
        <dbReference type="EMBL" id="CAG9317389.1"/>
    </source>
</evidence>
<reference evidence="1" key="1">
    <citation type="submission" date="2021-09" db="EMBL/GenBank/DDBJ databases">
        <authorList>
            <consortium name="AG Swart"/>
            <person name="Singh M."/>
            <person name="Singh A."/>
            <person name="Seah K."/>
            <person name="Emmerich C."/>
        </authorList>
    </citation>
    <scope>NUCLEOTIDE SEQUENCE</scope>
    <source>
        <strain evidence="1">ATCC30299</strain>
    </source>
</reference>
<proteinExistence type="predicted"/>
<dbReference type="AlphaFoldDB" id="A0AAU9ITP1"/>
<dbReference type="EMBL" id="CAJZBQ010000018">
    <property type="protein sequence ID" value="CAG9317389.1"/>
    <property type="molecule type" value="Genomic_DNA"/>
</dbReference>
<comment type="caution">
    <text evidence="1">The sequence shown here is derived from an EMBL/GenBank/DDBJ whole genome shotgun (WGS) entry which is preliminary data.</text>
</comment>